<feature type="transmembrane region" description="Helical" evidence="1">
    <location>
        <begin position="162"/>
        <end position="179"/>
    </location>
</feature>
<dbReference type="AlphaFoldDB" id="A0A6J4VRE6"/>
<name>A0A6J4VRE6_9BACT</name>
<accession>A0A6J4VRE6</accession>
<organism evidence="2">
    <name type="scientific">uncultured Thermomicrobiales bacterium</name>
    <dbReference type="NCBI Taxonomy" id="1645740"/>
    <lineage>
        <taxon>Bacteria</taxon>
        <taxon>Pseudomonadati</taxon>
        <taxon>Thermomicrobiota</taxon>
        <taxon>Thermomicrobia</taxon>
        <taxon>Thermomicrobiales</taxon>
        <taxon>environmental samples</taxon>
    </lineage>
</organism>
<feature type="non-terminal residue" evidence="2">
    <location>
        <position position="1"/>
    </location>
</feature>
<gene>
    <name evidence="2" type="ORF">AVDCRST_MAG88-3854</name>
</gene>
<keyword evidence="1" id="KW-0812">Transmembrane</keyword>
<protein>
    <recommendedName>
        <fullName evidence="3">Alpha-1,3-glucosyltransferase</fullName>
    </recommendedName>
</protein>
<proteinExistence type="predicted"/>
<feature type="transmembrane region" description="Helical" evidence="1">
    <location>
        <begin position="79"/>
        <end position="97"/>
    </location>
</feature>
<evidence type="ECO:0000256" key="1">
    <source>
        <dbReference type="SAM" id="Phobius"/>
    </source>
</evidence>
<sequence length="260" mass="27773">EVGRLALAALGAIAAAAALAALVLFAGLFGAMVGAMFRNLGNTPVASANAHNLWWLLTWGDGWRPDTTTLAFGLDFRRAGLLLFGLALLPALVWLWGRSGAAMPANAATPCEVGAFLTFAFFILTTEVHENWSFALFAPLIVAAVLQRPGAGPEAATAPTRLHWLYAALSLSCLLNLALHDPPLRRFVGTGFDEAASALGLVNAAAGCGLFGWWVWTIGREAWGAFTARRPDGVRPRVRAVATRALPRRSTRHLRHGDER</sequence>
<dbReference type="EMBL" id="CADCWM010000943">
    <property type="protein sequence ID" value="CAA9585381.1"/>
    <property type="molecule type" value="Genomic_DNA"/>
</dbReference>
<evidence type="ECO:0000313" key="2">
    <source>
        <dbReference type="EMBL" id="CAA9585381.1"/>
    </source>
</evidence>
<reference evidence="2" key="1">
    <citation type="submission" date="2020-02" db="EMBL/GenBank/DDBJ databases">
        <authorList>
            <person name="Meier V. D."/>
        </authorList>
    </citation>
    <scope>NUCLEOTIDE SEQUENCE</scope>
    <source>
        <strain evidence="2">AVDCRST_MAG88</strain>
    </source>
</reference>
<evidence type="ECO:0008006" key="3">
    <source>
        <dbReference type="Google" id="ProtNLM"/>
    </source>
</evidence>
<feature type="transmembrane region" description="Helical" evidence="1">
    <location>
        <begin position="6"/>
        <end position="29"/>
    </location>
</feature>
<keyword evidence="1" id="KW-0472">Membrane</keyword>
<keyword evidence="1" id="KW-1133">Transmembrane helix</keyword>